<evidence type="ECO:0008006" key="5">
    <source>
        <dbReference type="Google" id="ProtNLM"/>
    </source>
</evidence>
<feature type="compositionally biased region" description="Polar residues" evidence="2">
    <location>
        <begin position="244"/>
        <end position="256"/>
    </location>
</feature>
<evidence type="ECO:0000256" key="2">
    <source>
        <dbReference type="SAM" id="MobiDB-lite"/>
    </source>
</evidence>
<keyword evidence="4" id="KW-1185">Reference proteome</keyword>
<keyword evidence="1" id="KW-0175">Coiled coil</keyword>
<dbReference type="EMBL" id="JAOAOG010000102">
    <property type="protein sequence ID" value="KAJ6249269.1"/>
    <property type="molecule type" value="Genomic_DNA"/>
</dbReference>
<feature type="region of interest" description="Disordered" evidence="2">
    <location>
        <begin position="522"/>
        <end position="643"/>
    </location>
</feature>
<evidence type="ECO:0000313" key="3">
    <source>
        <dbReference type="EMBL" id="KAJ6249269.1"/>
    </source>
</evidence>
<comment type="caution">
    <text evidence="3">The sequence shown here is derived from an EMBL/GenBank/DDBJ whole genome shotgun (WGS) entry which is preliminary data.</text>
</comment>
<organism evidence="3 4">
    <name type="scientific">Anaeramoeba flamelloides</name>
    <dbReference type="NCBI Taxonomy" id="1746091"/>
    <lineage>
        <taxon>Eukaryota</taxon>
        <taxon>Metamonada</taxon>
        <taxon>Anaeramoebidae</taxon>
        <taxon>Anaeramoeba</taxon>
    </lineage>
</organism>
<feature type="coiled-coil region" evidence="1">
    <location>
        <begin position="271"/>
        <end position="508"/>
    </location>
</feature>
<protein>
    <recommendedName>
        <fullName evidence="5">Reverse transcriptase zinc-binding domain-containing protein</fullName>
    </recommendedName>
</protein>
<proteinExistence type="predicted"/>
<evidence type="ECO:0000256" key="1">
    <source>
        <dbReference type="SAM" id="Coils"/>
    </source>
</evidence>
<feature type="region of interest" description="Disordered" evidence="2">
    <location>
        <begin position="234"/>
        <end position="256"/>
    </location>
</feature>
<reference evidence="3" key="1">
    <citation type="submission" date="2022-08" db="EMBL/GenBank/DDBJ databases">
        <title>Novel sulfate-reducing endosymbionts in the free-living metamonad Anaeramoeba.</title>
        <authorList>
            <person name="Jerlstrom-Hultqvist J."/>
            <person name="Cepicka I."/>
            <person name="Gallot-Lavallee L."/>
            <person name="Salas-Leiva D."/>
            <person name="Curtis B.A."/>
            <person name="Zahonova K."/>
            <person name="Pipaliya S."/>
            <person name="Dacks J."/>
            <person name="Roger A.J."/>
        </authorList>
    </citation>
    <scope>NUCLEOTIDE SEQUENCE</scope>
    <source>
        <strain evidence="3">Schooner1</strain>
    </source>
</reference>
<gene>
    <name evidence="3" type="ORF">M0813_01870</name>
</gene>
<accession>A0ABQ8YXX8</accession>
<name>A0ABQ8YXX8_9EUKA</name>
<dbReference type="Proteomes" id="UP001150062">
    <property type="component" value="Unassembled WGS sequence"/>
</dbReference>
<evidence type="ECO:0000313" key="4">
    <source>
        <dbReference type="Proteomes" id="UP001150062"/>
    </source>
</evidence>
<feature type="compositionally biased region" description="Low complexity" evidence="2">
    <location>
        <begin position="559"/>
        <end position="636"/>
    </location>
</feature>
<feature type="compositionally biased region" description="Polar residues" evidence="2">
    <location>
        <begin position="522"/>
        <end position="534"/>
    </location>
</feature>
<sequence>MSDNSNKTIKKNNENINWKAENLKLLNANLNQFRENLIINSTGWKGQEYLKIIRYNNNINKQQKYLKWKGSTSILKLRNFTNYLNRYSYVYDKNKTKTKSCNLCKKYLNLDTDEDIDHFLWDCPFYKENRIIWIKDLIQTNKNNKNNIFDIIRKKDSLFILSLVNDKENYDSLLRFLNKNLEIRAKKKKQPILIRRTLNKYQSNQNIQNKRNTIRPINIKPKKLQPTEIRIGHHQNEQTKKPNKATTTSTNPFLKNSQSNFDEVSILEFELNKSRKNQDTLRLQNKEKEELLREAFKTLKLFARKIKNQKQTKIQLMNSQNSLREQLNELQNERHNERSNDAHSHLHIKQLKHEITNLGNEKMKLVNLNQQKANLINKMKVNETESKKENSQLNSQLNKLTNSNLQLKKQYNSLKQKVDQEEQIKKQYFELKNNYLNLKDKFQNLFQQKDSKINYLNNQIKELSNQNLSNQELIQQLEDKNKQFENQNNKLLSKINKLENERKSNNNLNTNDYQMQSKINYNQKPHNSQTQRNNSKSKKAFKDNDDFIDIDNSDQTIFNRNQNIIRNNNKNRNNNYNYNNNRNNNNRNNNRNNNNRNNNNRNNINRNNNNRNNTNRNNNNRNNNNRNNNRNNNNRIHNNRNDHNIKYLNSPNKTIYNQIGNLIKNSEIKRKLNKKNKNIISKPKIIDPYTNSTFGFDFQKKIDFKKRNIFLNSFRLIVTEISDFKEIIKKDLHKLNKKFQFIQKQKLILLKKKKQKDQLLLQISEQRQLGNLLLNDLILVENEKKYKQICSQNKNSFSNITIKQFNEFENYLDIFKNIFKQEKTKKDLWLEKNIHLLNLCDEFEIEILMDQSSDSKPIQSNNNKHNKRRNDIQDIHFKENFSYDSIGNDANDDHYGISDDEDNGEEDFENFDDLLDEINTITNLRQNNSNQLFQQNKKSLATQPKNESNNLEHLYQNNLDVSVDVTNRTTGRSWNYDYGDHNVNRKLDFSRFVNQPNTSNNIFFGTKKNELGRDTERKRRIIYNNNNKTNKNFGSNDNENLDILFQLSKELNDLEDDIGKWDEY</sequence>